<evidence type="ECO:0000313" key="10">
    <source>
        <dbReference type="Proteomes" id="UP000005089"/>
    </source>
</evidence>
<sequence length="1169" mass="133965">MSGFKSFVDPTTIRVNGKLVGVVGPNGCGKSNIIDAVRWVLGESRASELRGESMHDVIFNGTTQRKPAGRASVELIFDNTDGRIAGQWGQYGELAVKRVLTREGGSTYFINNVAVRRRDIQDIFLGTGLGPRAYAIIGQGMIARIIEARPEELRTFLEEAAGVSKYRERRRETENRLFDTRENLNRVSDILHELDQSLEKLKVQADLAERYHQLKETQERQQKLLWFLQKKNALKEQSELAFEIGKEQTVLEMLSADMFKHEAELEKLRQIHDFANESVHKAQGDLYQTNSEIGSLEAQIRYVIESRKRLQAQIVSYTEQKDQWTKQISSFVDEANEGKDNLVELSQQKEIAHELFLQQQEEMPGLENELDILREQAQEMHDHIVQIRQQIAVASTNHKNLSTNLFDCQSRREKLLSQKEQIDVPDMEELAFLKQEKAEAEQQLEELRFTEESQRDLVPEFEESCIEIEKRLKECNAACIQEEARLLALKQIQEKTQGTGKAQGWLEKHGLSDFHPLWQDIQIETGWETALESVLMERIFARGLSSLDWTESFLKDKPPVKTCFFASDSENRMRKEEASQPYESFSSRIQYQNDRIRPVLENWLYGVYAIDSMNEALSRRKTLPDGACFILPDGHIIDRYSVRFFAAESESEGVFSRQQEITRLEESHQKHKLEQSRLIEEFRGAESRLKELNSKIQHIHSETNVQVQRLHDLQMKILKLEELNRRFKDQSEQIDTALAELDEFRQEKELELAGEEKRLEELDMTLGEWQQKEADFLETVAGKEDELKVLREKVHQAERSAQQAEYDERALVKRLDELARQIETAEKQVQMVSGSLNQGQLELQDLDDKVAQENLQVLLDRRMTQEEALAQSRQHLDDLAGQLRTLMERRLQTERSLQPQRDKIVAVQLKEQAARINVEQFDQKLLEAGADIVALNNMLPDNARVSTFQTEIGRLNAEIDGLGPVNLGAAIELNEASNRKKYLEEQFQDLTDAIATLEDAIRRIDRETRSLLKNTFDEVNQSLNELFPVLFGGGHAQLSMTGEEILDAGIQIMAQPPGKKNATIHLLSGGEKALTAIALVFSLFKLNPAPFCLLDEVDAPLDDANTERFSNMVTKMSSQTQFLYISHNRIAMEMAEELVGVTMQEQGVSRIVTVDINDAANFSDEVLRA</sequence>
<dbReference type="eggNOG" id="COG1196">
    <property type="taxonomic scope" value="Bacteria"/>
</dbReference>
<feature type="coiled-coil region" evidence="6">
    <location>
        <begin position="356"/>
        <end position="390"/>
    </location>
</feature>
<feature type="binding site" evidence="6">
    <location>
        <begin position="25"/>
        <end position="32"/>
    </location>
    <ligand>
        <name>ATP</name>
        <dbReference type="ChEBI" id="CHEBI:30616"/>
    </ligand>
</feature>
<dbReference type="InterPro" id="IPR027417">
    <property type="entry name" value="P-loop_NTPase"/>
</dbReference>
<keyword evidence="4 6" id="KW-0175">Coiled coil</keyword>
<dbReference type="PIRSF" id="PIRSF005719">
    <property type="entry name" value="SMC"/>
    <property type="match status" value="1"/>
</dbReference>
<evidence type="ECO:0000256" key="5">
    <source>
        <dbReference type="ARBA" id="ARBA00023125"/>
    </source>
</evidence>
<comment type="subcellular location">
    <subcellularLocation>
        <location evidence="6">Cytoplasm</location>
    </subcellularLocation>
</comment>
<evidence type="ECO:0000256" key="6">
    <source>
        <dbReference type="HAMAP-Rule" id="MF_01894"/>
    </source>
</evidence>
<dbReference type="GO" id="GO:0003677">
    <property type="term" value="F:DNA binding"/>
    <property type="evidence" value="ECO:0007669"/>
    <property type="project" value="UniProtKB-UniRule"/>
</dbReference>
<dbReference type="InterPro" id="IPR024704">
    <property type="entry name" value="SMC"/>
</dbReference>
<evidence type="ECO:0000256" key="4">
    <source>
        <dbReference type="ARBA" id="ARBA00023054"/>
    </source>
</evidence>
<comment type="domain">
    <text evidence="6">Contains large globular domains required for ATP hydrolysis at each terminus and a third globular domain forming a flexible hinge near the middle of the molecule. These domains are separated by coiled-coil structures.</text>
</comment>
<dbReference type="HAMAP" id="MF_01894">
    <property type="entry name" value="Smc_prok"/>
    <property type="match status" value="1"/>
</dbReference>
<dbReference type="EMBL" id="GG658170">
    <property type="protein sequence ID" value="EEO29174.1"/>
    <property type="molecule type" value="Genomic_DNA"/>
</dbReference>
<dbReference type="Gene3D" id="3.40.50.300">
    <property type="entry name" value="P-loop containing nucleotide triphosphate hydrolases"/>
    <property type="match status" value="2"/>
</dbReference>
<dbReference type="Pfam" id="PF06470">
    <property type="entry name" value="SMC_hinge"/>
    <property type="match status" value="1"/>
</dbReference>
<dbReference type="GO" id="GO:0006260">
    <property type="term" value="P:DNA replication"/>
    <property type="evidence" value="ECO:0007669"/>
    <property type="project" value="UniProtKB-UniRule"/>
</dbReference>
<dbReference type="InterPro" id="IPR010935">
    <property type="entry name" value="SMC_hinge"/>
</dbReference>
<keyword evidence="5 6" id="KW-0238">DNA-binding</keyword>
<feature type="coiled-coil region" evidence="6">
    <location>
        <begin position="661"/>
        <end position="889"/>
    </location>
</feature>
<dbReference type="SUPFAM" id="SSF75553">
    <property type="entry name" value="Smc hinge domain"/>
    <property type="match status" value="1"/>
</dbReference>
<protein>
    <recommendedName>
        <fullName evidence="6">Chromosome partition protein Smc</fullName>
    </recommendedName>
</protein>
<evidence type="ECO:0000256" key="3">
    <source>
        <dbReference type="ARBA" id="ARBA00022840"/>
    </source>
</evidence>
<dbReference type="Proteomes" id="UP000005089">
    <property type="component" value="Unassembled WGS sequence"/>
</dbReference>
<dbReference type="Pfam" id="PF02463">
    <property type="entry name" value="SMC_N"/>
    <property type="match status" value="1"/>
</dbReference>
<dbReference type="InterPro" id="IPR003395">
    <property type="entry name" value="RecF/RecN/SMC_N"/>
</dbReference>
<gene>
    <name evidence="6 9" type="primary">smc</name>
    <name evidence="9" type="ORF">OFBG_00202</name>
</gene>
<dbReference type="GO" id="GO:0007062">
    <property type="term" value="P:sister chromatid cohesion"/>
    <property type="evidence" value="ECO:0007669"/>
    <property type="project" value="InterPro"/>
</dbReference>
<dbReference type="InterPro" id="IPR011890">
    <property type="entry name" value="SMC_prok"/>
</dbReference>
<evidence type="ECO:0000259" key="7">
    <source>
        <dbReference type="Pfam" id="PF02463"/>
    </source>
</evidence>
<evidence type="ECO:0000256" key="1">
    <source>
        <dbReference type="ARBA" id="ARBA00022490"/>
    </source>
</evidence>
<dbReference type="SUPFAM" id="SSF57997">
    <property type="entry name" value="Tropomyosin"/>
    <property type="match status" value="1"/>
</dbReference>
<dbReference type="STRING" id="847.BRW83_2076"/>
<dbReference type="SUPFAM" id="SSF52540">
    <property type="entry name" value="P-loop containing nucleoside triphosphate hydrolases"/>
    <property type="match status" value="1"/>
</dbReference>
<dbReference type="HOGENOM" id="CLU_001042_2_2_4"/>
<dbReference type="GO" id="GO:0005694">
    <property type="term" value="C:chromosome"/>
    <property type="evidence" value="ECO:0007669"/>
    <property type="project" value="InterPro"/>
</dbReference>
<comment type="similarity">
    <text evidence="6">Belongs to the SMC family.</text>
</comment>
<feature type="domain" description="RecF/RecN/SMC N-terminal" evidence="7">
    <location>
        <begin position="2"/>
        <end position="1149"/>
    </location>
</feature>
<dbReference type="PANTHER" id="PTHR43977">
    <property type="entry name" value="STRUCTURAL MAINTENANCE OF CHROMOSOMES PROTEIN 3"/>
    <property type="match status" value="1"/>
</dbReference>
<feature type="coiled-coil region" evidence="6">
    <location>
        <begin position="163"/>
        <end position="211"/>
    </location>
</feature>
<name>C3X7J8_OXAFO</name>
<feature type="coiled-coil region" evidence="6">
    <location>
        <begin position="430"/>
        <end position="457"/>
    </location>
</feature>
<proteinExistence type="inferred from homology"/>
<evidence type="ECO:0000313" key="9">
    <source>
        <dbReference type="EMBL" id="EEO29174.1"/>
    </source>
</evidence>
<dbReference type="GO" id="GO:0016887">
    <property type="term" value="F:ATP hydrolysis activity"/>
    <property type="evidence" value="ECO:0007669"/>
    <property type="project" value="InterPro"/>
</dbReference>
<keyword evidence="2 6" id="KW-0547">Nucleotide-binding</keyword>
<accession>C3X7J8</accession>
<keyword evidence="10" id="KW-1185">Reference proteome</keyword>
<comment type="subunit">
    <text evidence="6">Homodimer.</text>
</comment>
<reference evidence="9 10" key="1">
    <citation type="submission" date="2009-02" db="EMBL/GenBank/DDBJ databases">
        <title>The Genome Sequence of Oxalobacter formigenes OXCC13.</title>
        <authorList>
            <consortium name="The Broad Institute Genome Sequencing Platform"/>
            <person name="Ward D."/>
            <person name="Young S.K."/>
            <person name="Kodira C.D."/>
            <person name="Zeng Q."/>
            <person name="Koehrsen M."/>
            <person name="Alvarado L."/>
            <person name="Berlin A."/>
            <person name="Borenstein D."/>
            <person name="Chen Z."/>
            <person name="Engels R."/>
            <person name="Freedman E."/>
            <person name="Gellesch M."/>
            <person name="Goldberg J."/>
            <person name="Griggs A."/>
            <person name="Gujja S."/>
            <person name="Heiman D."/>
            <person name="Hepburn T."/>
            <person name="Howarth C."/>
            <person name="Jen D."/>
            <person name="Larson L."/>
            <person name="Lewis B."/>
            <person name="Mehta T."/>
            <person name="Park D."/>
            <person name="Pearson M."/>
            <person name="Roberts A."/>
            <person name="Saif S."/>
            <person name="Shea T."/>
            <person name="Shenoy N."/>
            <person name="Sisk P."/>
            <person name="Stolte C."/>
            <person name="Sykes S."/>
            <person name="Walk T."/>
            <person name="White J."/>
            <person name="Yandava C."/>
            <person name="Allison M.J."/>
            <person name="Lander E."/>
            <person name="Nusbaum C."/>
            <person name="Galagan J."/>
            <person name="Birren B."/>
        </authorList>
    </citation>
    <scope>NUCLEOTIDE SEQUENCE [LARGE SCALE GENOMIC DNA]</scope>
    <source>
        <strain evidence="9 10">OXCC13</strain>
    </source>
</reference>
<keyword evidence="1 6" id="KW-0963">Cytoplasm</keyword>
<evidence type="ECO:0000259" key="8">
    <source>
        <dbReference type="Pfam" id="PF06470"/>
    </source>
</evidence>
<feature type="coiled-coil region" evidence="6">
    <location>
        <begin position="973"/>
        <end position="1014"/>
    </location>
</feature>
<dbReference type="NCBIfam" id="TIGR02168">
    <property type="entry name" value="SMC_prok_B"/>
    <property type="match status" value="1"/>
</dbReference>
<dbReference type="GO" id="GO:0005737">
    <property type="term" value="C:cytoplasm"/>
    <property type="evidence" value="ECO:0007669"/>
    <property type="project" value="UniProtKB-SubCell"/>
</dbReference>
<dbReference type="CDD" id="cd03278">
    <property type="entry name" value="ABC_SMC_barmotin"/>
    <property type="match status" value="1"/>
</dbReference>
<dbReference type="GO" id="GO:0007059">
    <property type="term" value="P:chromosome segregation"/>
    <property type="evidence" value="ECO:0007669"/>
    <property type="project" value="UniProtKB-UniRule"/>
</dbReference>
<organism evidence="9 10">
    <name type="scientific">Oxalobacter formigenes OXCC13</name>
    <dbReference type="NCBI Taxonomy" id="556269"/>
    <lineage>
        <taxon>Bacteria</taxon>
        <taxon>Pseudomonadati</taxon>
        <taxon>Pseudomonadota</taxon>
        <taxon>Betaproteobacteria</taxon>
        <taxon>Burkholderiales</taxon>
        <taxon>Oxalobacteraceae</taxon>
        <taxon>Oxalobacter</taxon>
    </lineage>
</organism>
<dbReference type="GO" id="GO:0030261">
    <property type="term" value="P:chromosome condensation"/>
    <property type="evidence" value="ECO:0007669"/>
    <property type="project" value="InterPro"/>
</dbReference>
<dbReference type="InterPro" id="IPR036277">
    <property type="entry name" value="SMC_hinge_sf"/>
</dbReference>
<comment type="function">
    <text evidence="6">Required for chromosome condensation and partitioning.</text>
</comment>
<evidence type="ECO:0000256" key="2">
    <source>
        <dbReference type="ARBA" id="ARBA00022741"/>
    </source>
</evidence>
<feature type="domain" description="SMC hinge" evidence="8">
    <location>
        <begin position="514"/>
        <end position="617"/>
    </location>
</feature>
<keyword evidence="3 6" id="KW-0067">ATP-binding</keyword>
<dbReference type="AlphaFoldDB" id="C3X7J8"/>
<dbReference type="GO" id="GO:0005524">
    <property type="term" value="F:ATP binding"/>
    <property type="evidence" value="ECO:0007669"/>
    <property type="project" value="UniProtKB-UniRule"/>
</dbReference>